<gene>
    <name evidence="12 14" type="primary">ubiA</name>
    <name evidence="14" type="ORF">NNL22_13190</name>
</gene>
<keyword evidence="7 12" id="KW-0831">Ubiquinone biosynthesis</keyword>
<feature type="transmembrane region" description="Helical" evidence="12">
    <location>
        <begin position="240"/>
        <end position="257"/>
    </location>
</feature>
<feature type="transmembrane region" description="Helical" evidence="12">
    <location>
        <begin position="175"/>
        <end position="195"/>
    </location>
</feature>
<keyword evidence="4 12" id="KW-1003">Cell membrane</keyword>
<dbReference type="FunFam" id="1.20.120.1780:FF:000001">
    <property type="entry name" value="4-hydroxybenzoate octaprenyltransferase"/>
    <property type="match status" value="1"/>
</dbReference>
<dbReference type="CDD" id="cd13959">
    <property type="entry name" value="PT_UbiA_COQ2"/>
    <property type="match status" value="1"/>
</dbReference>
<comment type="similarity">
    <text evidence="3 12">Belongs to the UbiA prenyltransferase family.</text>
</comment>
<feature type="transmembrane region" description="Helical" evidence="12">
    <location>
        <begin position="145"/>
        <end position="163"/>
    </location>
</feature>
<dbReference type="GO" id="GO:0006744">
    <property type="term" value="P:ubiquinone biosynthetic process"/>
    <property type="evidence" value="ECO:0007669"/>
    <property type="project" value="UniProtKB-UniRule"/>
</dbReference>
<evidence type="ECO:0000256" key="10">
    <source>
        <dbReference type="ARBA" id="ARBA00022989"/>
    </source>
</evidence>
<reference evidence="14" key="1">
    <citation type="submission" date="2022-07" db="EMBL/GenBank/DDBJ databases">
        <title>Alkalimarinus sp. nov., isolated from gut of a Alitta virens.</title>
        <authorList>
            <person name="Yang A.I."/>
            <person name="Shin N.-R."/>
        </authorList>
    </citation>
    <scope>NUCLEOTIDE SEQUENCE</scope>
    <source>
        <strain evidence="14">FA028</strain>
    </source>
</reference>
<dbReference type="RefSeq" id="WP_251811533.1">
    <property type="nucleotide sequence ID" value="NZ_CP101527.1"/>
</dbReference>
<feature type="transmembrane region" description="Helical" evidence="12">
    <location>
        <begin position="215"/>
        <end position="234"/>
    </location>
</feature>
<comment type="pathway">
    <text evidence="12">Cofactor biosynthesis; ubiquinone biosynthesis.</text>
</comment>
<evidence type="ECO:0000256" key="6">
    <source>
        <dbReference type="ARBA" id="ARBA00022679"/>
    </source>
</evidence>
<dbReference type="GO" id="GO:0005886">
    <property type="term" value="C:plasma membrane"/>
    <property type="evidence" value="ECO:0007669"/>
    <property type="project" value="UniProtKB-SubCell"/>
</dbReference>
<proteinExistence type="inferred from homology"/>
<dbReference type="InterPro" id="IPR006370">
    <property type="entry name" value="HB_polyprenyltransferase-like"/>
</dbReference>
<dbReference type="PROSITE" id="PS00943">
    <property type="entry name" value="UBIA"/>
    <property type="match status" value="1"/>
</dbReference>
<evidence type="ECO:0000256" key="3">
    <source>
        <dbReference type="ARBA" id="ARBA00005985"/>
    </source>
</evidence>
<evidence type="ECO:0000256" key="9">
    <source>
        <dbReference type="ARBA" id="ARBA00022842"/>
    </source>
</evidence>
<dbReference type="PANTHER" id="PTHR11048:SF28">
    <property type="entry name" value="4-HYDROXYBENZOATE POLYPRENYLTRANSFERASE, MITOCHONDRIAL"/>
    <property type="match status" value="1"/>
</dbReference>
<keyword evidence="8 12" id="KW-0812">Transmembrane</keyword>
<dbReference type="KEGG" id="asem:NNL22_13190"/>
<dbReference type="Gene3D" id="1.10.357.140">
    <property type="entry name" value="UbiA prenyltransferase"/>
    <property type="match status" value="1"/>
</dbReference>
<dbReference type="InterPro" id="IPR039653">
    <property type="entry name" value="Prenyltransferase"/>
</dbReference>
<keyword evidence="11 12" id="KW-0472">Membrane</keyword>
<keyword evidence="9 12" id="KW-0460">Magnesium</keyword>
<evidence type="ECO:0000256" key="2">
    <source>
        <dbReference type="ARBA" id="ARBA00004141"/>
    </source>
</evidence>
<comment type="function">
    <text evidence="12">Catalyzes the prenylation of para-hydroxybenzoate (PHB) with an all-trans polyprenyl group. Mediates the second step in the final reaction sequence of ubiquinone-8 (UQ-8) biosynthesis, which is the condensation of the polyisoprenoid side chain with PHB, generating the first membrane-bound Q intermediate 3-octaprenyl-4-hydroxybenzoate.</text>
</comment>
<evidence type="ECO:0000256" key="11">
    <source>
        <dbReference type="ARBA" id="ARBA00023136"/>
    </source>
</evidence>
<evidence type="ECO:0000256" key="5">
    <source>
        <dbReference type="ARBA" id="ARBA00022519"/>
    </source>
</evidence>
<dbReference type="Gene3D" id="1.20.120.1780">
    <property type="entry name" value="UbiA prenyltransferase"/>
    <property type="match status" value="1"/>
</dbReference>
<evidence type="ECO:0000256" key="4">
    <source>
        <dbReference type="ARBA" id="ARBA00022475"/>
    </source>
</evidence>
<protein>
    <recommendedName>
        <fullName evidence="12 13">4-hydroxybenzoate octaprenyltransferase</fullName>
        <ecNumber evidence="12 13">2.5.1.39</ecNumber>
    </recommendedName>
    <alternativeName>
        <fullName evidence="12">4-HB polyprenyltransferase</fullName>
    </alternativeName>
</protein>
<evidence type="ECO:0000313" key="14">
    <source>
        <dbReference type="EMBL" id="UZW76858.1"/>
    </source>
</evidence>
<dbReference type="InterPro" id="IPR000537">
    <property type="entry name" value="UbiA_prenyltransferase"/>
</dbReference>
<keyword evidence="10 12" id="KW-1133">Transmembrane helix</keyword>
<dbReference type="EC" id="2.5.1.39" evidence="12 13"/>
<evidence type="ECO:0000256" key="12">
    <source>
        <dbReference type="HAMAP-Rule" id="MF_01635"/>
    </source>
</evidence>
<evidence type="ECO:0000256" key="13">
    <source>
        <dbReference type="NCBIfam" id="TIGR01474"/>
    </source>
</evidence>
<comment type="catalytic activity">
    <reaction evidence="12">
        <text>all-trans-octaprenyl diphosphate + 4-hydroxybenzoate = 4-hydroxy-3-(all-trans-octaprenyl)benzoate + diphosphate</text>
        <dbReference type="Rhea" id="RHEA:27782"/>
        <dbReference type="ChEBI" id="CHEBI:1617"/>
        <dbReference type="ChEBI" id="CHEBI:17879"/>
        <dbReference type="ChEBI" id="CHEBI:33019"/>
        <dbReference type="ChEBI" id="CHEBI:57711"/>
        <dbReference type="EC" id="2.5.1.39"/>
    </reaction>
</comment>
<dbReference type="AlphaFoldDB" id="A0A9E8HLJ4"/>
<evidence type="ECO:0000256" key="1">
    <source>
        <dbReference type="ARBA" id="ARBA00001946"/>
    </source>
</evidence>
<dbReference type="EMBL" id="CP101527">
    <property type="protein sequence ID" value="UZW76858.1"/>
    <property type="molecule type" value="Genomic_DNA"/>
</dbReference>
<accession>A0A9E8HLJ4</accession>
<comment type="subcellular location">
    <subcellularLocation>
        <location evidence="12">Cell inner membrane</location>
        <topology evidence="12">Multi-pass membrane protein</topology>
    </subcellularLocation>
    <subcellularLocation>
        <location evidence="2">Membrane</location>
        <topology evidence="2">Multi-pass membrane protein</topology>
    </subcellularLocation>
</comment>
<keyword evidence="15" id="KW-1185">Reference proteome</keyword>
<keyword evidence="5 12" id="KW-0997">Cell inner membrane</keyword>
<dbReference type="GO" id="GO:0008412">
    <property type="term" value="F:4-hydroxybenzoate polyprenyltransferase activity"/>
    <property type="evidence" value="ECO:0007669"/>
    <property type="project" value="UniProtKB-UniRule"/>
</dbReference>
<organism evidence="14 15">
    <name type="scientific">Alkalimarinus sediminis</name>
    <dbReference type="NCBI Taxonomy" id="1632866"/>
    <lineage>
        <taxon>Bacteria</taxon>
        <taxon>Pseudomonadati</taxon>
        <taxon>Pseudomonadota</taxon>
        <taxon>Gammaproteobacteria</taxon>
        <taxon>Alteromonadales</taxon>
        <taxon>Alteromonadaceae</taxon>
        <taxon>Alkalimarinus</taxon>
    </lineage>
</organism>
<dbReference type="InterPro" id="IPR030470">
    <property type="entry name" value="UbiA_prenylTrfase_CS"/>
</dbReference>
<dbReference type="NCBIfam" id="TIGR01474">
    <property type="entry name" value="ubiA_proteo"/>
    <property type="match status" value="1"/>
</dbReference>
<sequence>MNSSSGRTYSFKKQLPYYIQLTRLDRPIGVYLLLWPTLWSLWFAASGVPSLKVLFIFIAGVILMRSAGCVINDFADRNIDGHVKRTKNRPLPAGHVTAKETLVLFAVLCATAFVLVLFTNTLTIYLSFGGLALAATYPFMKRHTYLPQVVLGAAFAWSVPMAYTAETGELHKQVWLLYIITVLWTVAYDTMYAMVDRDDDIKIGVKSTAILFGTADRMVIAGLQSLVILVLCIVGYQAELGSFFCLAVVVAATLFVYQQHLIRNRDREECFKAFLNNHWVGLAIFVGVVIEFI</sequence>
<keyword evidence="6 12" id="KW-0808">Transferase</keyword>
<evidence type="ECO:0000256" key="7">
    <source>
        <dbReference type="ARBA" id="ARBA00022688"/>
    </source>
</evidence>
<dbReference type="Proteomes" id="UP001164472">
    <property type="component" value="Chromosome"/>
</dbReference>
<dbReference type="HAMAP" id="MF_01635">
    <property type="entry name" value="UbiA"/>
    <property type="match status" value="1"/>
</dbReference>
<feature type="transmembrane region" description="Helical" evidence="12">
    <location>
        <begin position="96"/>
        <end position="118"/>
    </location>
</feature>
<dbReference type="PANTHER" id="PTHR11048">
    <property type="entry name" value="PRENYLTRANSFERASES"/>
    <property type="match status" value="1"/>
</dbReference>
<dbReference type="InterPro" id="IPR044878">
    <property type="entry name" value="UbiA_sf"/>
</dbReference>
<name>A0A9E8HLJ4_9ALTE</name>
<dbReference type="Pfam" id="PF01040">
    <property type="entry name" value="UbiA"/>
    <property type="match status" value="1"/>
</dbReference>
<evidence type="ECO:0000256" key="8">
    <source>
        <dbReference type="ARBA" id="ARBA00022692"/>
    </source>
</evidence>
<evidence type="ECO:0000313" key="15">
    <source>
        <dbReference type="Proteomes" id="UP001164472"/>
    </source>
</evidence>
<comment type="cofactor">
    <cofactor evidence="1 12">
        <name>Mg(2+)</name>
        <dbReference type="ChEBI" id="CHEBI:18420"/>
    </cofactor>
</comment>
<dbReference type="FunFam" id="1.10.357.140:FF:000002">
    <property type="entry name" value="4-hydroxybenzoate octaprenyltransferase"/>
    <property type="match status" value="1"/>
</dbReference>